<proteinExistence type="predicted"/>
<keyword evidence="1" id="KW-0648">Protein biosynthesis</keyword>
<reference evidence="1" key="2">
    <citation type="journal article" date="2015" name="Data Brief">
        <title>Shoot transcriptome of the giant reed, Arundo donax.</title>
        <authorList>
            <person name="Barrero R.A."/>
            <person name="Guerrero F.D."/>
            <person name="Moolhuijzen P."/>
            <person name="Goolsby J.A."/>
            <person name="Tidwell J."/>
            <person name="Bellgard S.E."/>
            <person name="Bellgard M.I."/>
        </authorList>
    </citation>
    <scope>NUCLEOTIDE SEQUENCE</scope>
    <source>
        <tissue evidence="1">Shoot tissue taken approximately 20 cm above the soil surface</tissue>
    </source>
</reference>
<protein>
    <submittedName>
        <fullName evidence="1">Eukaryotic translation initiation factor 4g, putative</fullName>
    </submittedName>
</protein>
<keyword evidence="1" id="KW-0396">Initiation factor</keyword>
<reference evidence="1" key="1">
    <citation type="submission" date="2014-09" db="EMBL/GenBank/DDBJ databases">
        <authorList>
            <person name="Magalhaes I.L.F."/>
            <person name="Oliveira U."/>
            <person name="Santos F.R."/>
            <person name="Vidigal T.H.D.A."/>
            <person name="Brescovit A.D."/>
            <person name="Santos A.J."/>
        </authorList>
    </citation>
    <scope>NUCLEOTIDE SEQUENCE</scope>
    <source>
        <tissue evidence="1">Shoot tissue taken approximately 20 cm above the soil surface</tissue>
    </source>
</reference>
<name>A0A0A9CUY0_ARUDO</name>
<evidence type="ECO:0000313" key="1">
    <source>
        <dbReference type="EMBL" id="JAD78243.1"/>
    </source>
</evidence>
<organism evidence="1">
    <name type="scientific">Arundo donax</name>
    <name type="common">Giant reed</name>
    <name type="synonym">Donax arundinaceus</name>
    <dbReference type="NCBI Taxonomy" id="35708"/>
    <lineage>
        <taxon>Eukaryota</taxon>
        <taxon>Viridiplantae</taxon>
        <taxon>Streptophyta</taxon>
        <taxon>Embryophyta</taxon>
        <taxon>Tracheophyta</taxon>
        <taxon>Spermatophyta</taxon>
        <taxon>Magnoliopsida</taxon>
        <taxon>Liliopsida</taxon>
        <taxon>Poales</taxon>
        <taxon>Poaceae</taxon>
        <taxon>PACMAD clade</taxon>
        <taxon>Arundinoideae</taxon>
        <taxon>Arundineae</taxon>
        <taxon>Arundo</taxon>
    </lineage>
</organism>
<dbReference type="GO" id="GO:0003743">
    <property type="term" value="F:translation initiation factor activity"/>
    <property type="evidence" value="ECO:0007669"/>
    <property type="project" value="UniProtKB-KW"/>
</dbReference>
<accession>A0A0A9CUY0</accession>
<dbReference type="AlphaFoldDB" id="A0A0A9CUY0"/>
<dbReference type="EMBL" id="GBRH01219652">
    <property type="protein sequence ID" value="JAD78243.1"/>
    <property type="molecule type" value="Transcribed_RNA"/>
</dbReference>
<sequence>MIESQMRIVTTSWLGLWCKIRWSPLPQRVHPLIKLQLFMSIWMSNFDSSLPRSNKLILLLLSILWWDVHSNVAQLRWELMTS</sequence>